<protein>
    <submittedName>
        <fullName evidence="2">Uncharacterized protein</fullName>
    </submittedName>
</protein>
<proteinExistence type="predicted"/>
<evidence type="ECO:0000313" key="1">
    <source>
        <dbReference type="EMBL" id="CAF1379212.1"/>
    </source>
</evidence>
<evidence type="ECO:0000313" key="5">
    <source>
        <dbReference type="Proteomes" id="UP000663829"/>
    </source>
</evidence>
<gene>
    <name evidence="2" type="ORF">GPM918_LOCUS36708</name>
    <name evidence="1" type="ORF">OVA965_LOCUS32033</name>
    <name evidence="4" type="ORF">SRO942_LOCUS37457</name>
    <name evidence="3" type="ORF">TMI583_LOCUS32882</name>
</gene>
<keyword evidence="5" id="KW-1185">Reference proteome</keyword>
<evidence type="ECO:0000313" key="3">
    <source>
        <dbReference type="EMBL" id="CAF4187803.1"/>
    </source>
</evidence>
<dbReference type="EMBL" id="CAJNOK010024625">
    <property type="protein sequence ID" value="CAF1379212.1"/>
    <property type="molecule type" value="Genomic_DNA"/>
</dbReference>
<reference evidence="2" key="1">
    <citation type="submission" date="2021-02" db="EMBL/GenBank/DDBJ databases">
        <authorList>
            <person name="Nowell W R."/>
        </authorList>
    </citation>
    <scope>NUCLEOTIDE SEQUENCE</scope>
</reference>
<dbReference type="Proteomes" id="UP000663829">
    <property type="component" value="Unassembled WGS sequence"/>
</dbReference>
<dbReference type="EMBL" id="CAJOBC010087997">
    <property type="protein sequence ID" value="CAF4363276.1"/>
    <property type="molecule type" value="Genomic_DNA"/>
</dbReference>
<evidence type="ECO:0000313" key="4">
    <source>
        <dbReference type="EMBL" id="CAF4363276.1"/>
    </source>
</evidence>
<dbReference type="Proteomes" id="UP000681722">
    <property type="component" value="Unassembled WGS sequence"/>
</dbReference>
<dbReference type="AlphaFoldDB" id="A0A815T8W9"/>
<dbReference type="EMBL" id="CAJNOQ010022474">
    <property type="protein sequence ID" value="CAF1501645.1"/>
    <property type="molecule type" value="Genomic_DNA"/>
</dbReference>
<dbReference type="Proteomes" id="UP000682733">
    <property type="component" value="Unassembled WGS sequence"/>
</dbReference>
<name>A0A815T8W9_9BILA</name>
<sequence length="170" mass="19787">MVNPYFINGIMSFLRSFPVPHQPSRGQYVPVLKRLYETSPQKDEYKTPSLASGLLLKTELENVCKGPLIKTHFSDLRPISEILHLRFIDDWIINNSPNTSPLTDTIYAREFYCTISRIVQHFFSLQVAEQNIKKLIQFLNELEIYTTAELIKALVFNKNSIFISLEKYIE</sequence>
<evidence type="ECO:0000313" key="2">
    <source>
        <dbReference type="EMBL" id="CAF1501645.1"/>
    </source>
</evidence>
<dbReference type="Proteomes" id="UP000677228">
    <property type="component" value="Unassembled WGS sequence"/>
</dbReference>
<organism evidence="2 5">
    <name type="scientific">Didymodactylos carnosus</name>
    <dbReference type="NCBI Taxonomy" id="1234261"/>
    <lineage>
        <taxon>Eukaryota</taxon>
        <taxon>Metazoa</taxon>
        <taxon>Spiralia</taxon>
        <taxon>Gnathifera</taxon>
        <taxon>Rotifera</taxon>
        <taxon>Eurotatoria</taxon>
        <taxon>Bdelloidea</taxon>
        <taxon>Philodinida</taxon>
        <taxon>Philodinidae</taxon>
        <taxon>Didymodactylos</taxon>
    </lineage>
</organism>
<accession>A0A815T8W9</accession>
<dbReference type="EMBL" id="CAJOBA010046308">
    <property type="protein sequence ID" value="CAF4187803.1"/>
    <property type="molecule type" value="Genomic_DNA"/>
</dbReference>
<comment type="caution">
    <text evidence="2">The sequence shown here is derived from an EMBL/GenBank/DDBJ whole genome shotgun (WGS) entry which is preliminary data.</text>
</comment>